<feature type="coiled-coil region" evidence="1">
    <location>
        <begin position="224"/>
        <end position="251"/>
    </location>
</feature>
<dbReference type="Proteomes" id="UP001596113">
    <property type="component" value="Unassembled WGS sequence"/>
</dbReference>
<feature type="coiled-coil region" evidence="1">
    <location>
        <begin position="58"/>
        <end position="104"/>
    </location>
</feature>
<reference evidence="3" key="1">
    <citation type="journal article" date="2019" name="Int. J. Syst. Evol. Microbiol.">
        <title>The Global Catalogue of Microorganisms (GCM) 10K type strain sequencing project: providing services to taxonomists for standard genome sequencing and annotation.</title>
        <authorList>
            <consortium name="The Broad Institute Genomics Platform"/>
            <consortium name="The Broad Institute Genome Sequencing Center for Infectious Disease"/>
            <person name="Wu L."/>
            <person name="Ma J."/>
        </authorList>
    </citation>
    <scope>NUCLEOTIDE SEQUENCE [LARGE SCALE GENOMIC DNA]</scope>
    <source>
        <strain evidence="3">CGMCC 1.18575</strain>
    </source>
</reference>
<evidence type="ECO:0000313" key="3">
    <source>
        <dbReference type="Proteomes" id="UP001596113"/>
    </source>
</evidence>
<organism evidence="2 3">
    <name type="scientific">Cohnella soli</name>
    <dbReference type="NCBI Taxonomy" id="425005"/>
    <lineage>
        <taxon>Bacteria</taxon>
        <taxon>Bacillati</taxon>
        <taxon>Bacillota</taxon>
        <taxon>Bacilli</taxon>
        <taxon>Bacillales</taxon>
        <taxon>Paenibacillaceae</taxon>
        <taxon>Cohnella</taxon>
    </lineage>
</organism>
<keyword evidence="3" id="KW-1185">Reference proteome</keyword>
<keyword evidence="1" id="KW-0175">Coiled coil</keyword>
<gene>
    <name evidence="2" type="ORF">ACFPOF_25965</name>
</gene>
<dbReference type="EMBL" id="JBHSMI010000052">
    <property type="protein sequence ID" value="MFC5406201.1"/>
    <property type="molecule type" value="Genomic_DNA"/>
</dbReference>
<accession>A0ABW0I1B8</accession>
<evidence type="ECO:0000256" key="1">
    <source>
        <dbReference type="SAM" id="Coils"/>
    </source>
</evidence>
<dbReference type="RefSeq" id="WP_378138179.1">
    <property type="nucleotide sequence ID" value="NZ_JBHSMI010000052.1"/>
</dbReference>
<evidence type="ECO:0000313" key="2">
    <source>
        <dbReference type="EMBL" id="MFC5406201.1"/>
    </source>
</evidence>
<comment type="caution">
    <text evidence="2">The sequence shown here is derived from an EMBL/GenBank/DDBJ whole genome shotgun (WGS) entry which is preliminary data.</text>
</comment>
<name>A0ABW0I1B8_9BACL</name>
<proteinExistence type="predicted"/>
<sequence length="267" mass="30915">MIFSILIVILVMLVVGVVFQRAFFNNKIVGAPKQASLPLKKMQAKTDVEVALEYEAYKQKKETSVSLLQRELKDDQRRSTVQIHNDLENIRNEIQSKLTHFQNENQMHTKKANEKMHDWIKDLLQAQRKELHDFFQKTNNNIKLEIKSEIQSSEQQIQREIRIVKQFVKEEIQKAILKTTSLAAPKPESKATVAGMPEESLIGNLTKHLNIVELTENQLQTNVFKELNHQLVDAQNTMKQIQDHLETLNLLHALECEINQQALSMSE</sequence>
<protein>
    <submittedName>
        <fullName evidence="2">Uncharacterized protein</fullName>
    </submittedName>
</protein>